<evidence type="ECO:0000313" key="2">
    <source>
        <dbReference type="Proteomes" id="UP000242875"/>
    </source>
</evidence>
<dbReference type="Proteomes" id="UP000242875">
    <property type="component" value="Unassembled WGS sequence"/>
</dbReference>
<dbReference type="Gene3D" id="3.80.10.10">
    <property type="entry name" value="Ribonuclease Inhibitor"/>
    <property type="match status" value="1"/>
</dbReference>
<reference evidence="1 2" key="1">
    <citation type="journal article" date="2017" name="Mycologia">
        <title>Bifiguratus adelaidae, gen. et sp. nov., a new member of Mucoromycotina in endophytic and soil-dwelling habitats.</title>
        <authorList>
            <person name="Torres-Cruz T.J."/>
            <person name="Billingsley Tobias T.L."/>
            <person name="Almatruk M."/>
            <person name="Hesse C."/>
            <person name="Kuske C.R."/>
            <person name="Desiro A."/>
            <person name="Benucci G.M."/>
            <person name="Bonito G."/>
            <person name="Stajich J.E."/>
            <person name="Dunlap C."/>
            <person name="Arnold A.E."/>
            <person name="Porras-Alfaro A."/>
        </authorList>
    </citation>
    <scope>NUCLEOTIDE SEQUENCE [LARGE SCALE GENOMIC DNA]</scope>
    <source>
        <strain evidence="1 2">AZ0501</strain>
    </source>
</reference>
<dbReference type="SUPFAM" id="SSF52047">
    <property type="entry name" value="RNI-like"/>
    <property type="match status" value="1"/>
</dbReference>
<evidence type="ECO:0000313" key="1">
    <source>
        <dbReference type="EMBL" id="OZJ06923.1"/>
    </source>
</evidence>
<protein>
    <submittedName>
        <fullName evidence="1">Uncharacterized protein</fullName>
    </submittedName>
</protein>
<gene>
    <name evidence="1" type="ORF">BZG36_00153</name>
</gene>
<dbReference type="EMBL" id="MVBO01000001">
    <property type="protein sequence ID" value="OZJ06923.1"/>
    <property type="molecule type" value="Genomic_DNA"/>
</dbReference>
<accession>A0A261Y8K2</accession>
<name>A0A261Y8K2_9FUNG</name>
<proteinExistence type="predicted"/>
<sequence length="454" mass="49302">MYTNAANVKVLDMGGYTYVGGGRTDAMLHKDMTSASLLLLLSWCRQLQVFVAGESLDGLLNADVIRGIFSLPHLVAVDFFGCSSAAFTKGFESIASDLDKVREDEGKDDAGQRANGEQALLRWDHFDDARQDCVSPPCSPISEQALDVVASTASGTSTAVKSVPLTHLPFTLVRVSLHNCPTIAINASLVPFLRSLSPKMTHLDLSSSKIFSSSLQHIPTAELTHLNLAKTRALTCSAVIQFLSQCPKLEYLNLSADVRMGGSGYCHDCLLAMLEHCPSVGTTLKTLDLSGSLNMTDEFLHALASRCGNSGVLTSLSIAHAPFITVRSGLLPFLSTPVGQALQYLDVTGVHCLKHRGMDWEELLRTVNTRFTSDTIDSPARIRIELSKDIWTWIPDASTTQDKGPLRGWIKNETGRRCSIVSTRGNGEPLHTKKLDVALTGNLSPMLKYYSFAV</sequence>
<organism evidence="1 2">
    <name type="scientific">Bifiguratus adelaidae</name>
    <dbReference type="NCBI Taxonomy" id="1938954"/>
    <lineage>
        <taxon>Eukaryota</taxon>
        <taxon>Fungi</taxon>
        <taxon>Fungi incertae sedis</taxon>
        <taxon>Mucoromycota</taxon>
        <taxon>Mucoromycotina</taxon>
        <taxon>Endogonomycetes</taxon>
        <taxon>Endogonales</taxon>
        <taxon>Endogonales incertae sedis</taxon>
        <taxon>Bifiguratus</taxon>
    </lineage>
</organism>
<dbReference type="GO" id="GO:0019005">
    <property type="term" value="C:SCF ubiquitin ligase complex"/>
    <property type="evidence" value="ECO:0007669"/>
    <property type="project" value="TreeGrafter"/>
</dbReference>
<keyword evidence="2" id="KW-1185">Reference proteome</keyword>
<dbReference type="PANTHER" id="PTHR13318">
    <property type="entry name" value="PARTNER OF PAIRED, ISOFORM B-RELATED"/>
    <property type="match status" value="1"/>
</dbReference>
<dbReference type="OrthoDB" id="9994419at2759"/>
<dbReference type="PANTHER" id="PTHR13318:SF95">
    <property type="entry name" value="F-BOX PROTEIN YLR352W"/>
    <property type="match status" value="1"/>
</dbReference>
<dbReference type="AlphaFoldDB" id="A0A261Y8K2"/>
<dbReference type="InterPro" id="IPR032675">
    <property type="entry name" value="LRR_dom_sf"/>
</dbReference>
<comment type="caution">
    <text evidence="1">The sequence shown here is derived from an EMBL/GenBank/DDBJ whole genome shotgun (WGS) entry which is preliminary data.</text>
</comment>
<dbReference type="GO" id="GO:0031146">
    <property type="term" value="P:SCF-dependent proteasomal ubiquitin-dependent protein catabolic process"/>
    <property type="evidence" value="ECO:0007669"/>
    <property type="project" value="TreeGrafter"/>
</dbReference>